<dbReference type="Pfam" id="PF04773">
    <property type="entry name" value="FecR"/>
    <property type="match status" value="1"/>
</dbReference>
<name>A0A497XQF9_9AQUI</name>
<dbReference type="EMBL" id="RCCJ01000001">
    <property type="protein sequence ID" value="RLJ70369.1"/>
    <property type="molecule type" value="Genomic_DNA"/>
</dbReference>
<evidence type="ECO:0000313" key="4">
    <source>
        <dbReference type="EMBL" id="RLJ70369.1"/>
    </source>
</evidence>
<organism evidence="4 5">
    <name type="scientific">Hydrogenivirga caldilitoris</name>
    <dbReference type="NCBI Taxonomy" id="246264"/>
    <lineage>
        <taxon>Bacteria</taxon>
        <taxon>Pseudomonadati</taxon>
        <taxon>Aquificota</taxon>
        <taxon>Aquificia</taxon>
        <taxon>Aquificales</taxon>
        <taxon>Aquificaceae</taxon>
        <taxon>Hydrogenivirga</taxon>
    </lineage>
</organism>
<dbReference type="AlphaFoldDB" id="A0A497XQF9"/>
<accession>A0A497XQF9</accession>
<feature type="coiled-coil region" evidence="1">
    <location>
        <begin position="157"/>
        <end position="195"/>
    </location>
</feature>
<sequence>MRALLVLLVLVLSAFSQEKAGEVVKKQGRVQLFKEGNPRGEVITELPRELFVKDILKTDFGSMAFVKLLGIDKIALLEDSVLYIEGIDRLSFDKGRVVFQIRKRGESEGLKVRVRSVIIGIKGTRFLVDAKGDTIGIFLKDGRLTVRNAVGEFIRYKKREEEEYEEFKRGIEEGIKEERKEYEKFKEETEKEFREFVKEFELEPGSAVIIEGNEVRDVEIPPEVDEEFKLLDMF</sequence>
<dbReference type="InterPro" id="IPR006860">
    <property type="entry name" value="FecR"/>
</dbReference>
<feature type="signal peptide" evidence="2">
    <location>
        <begin position="1"/>
        <end position="20"/>
    </location>
</feature>
<keyword evidence="2" id="KW-0732">Signal</keyword>
<protein>
    <submittedName>
        <fullName evidence="4">FecR family protein</fullName>
    </submittedName>
</protein>
<feature type="domain" description="FecR protein" evidence="3">
    <location>
        <begin position="56"/>
        <end position="143"/>
    </location>
</feature>
<evidence type="ECO:0000256" key="2">
    <source>
        <dbReference type="SAM" id="SignalP"/>
    </source>
</evidence>
<evidence type="ECO:0000259" key="3">
    <source>
        <dbReference type="Pfam" id="PF04773"/>
    </source>
</evidence>
<evidence type="ECO:0000256" key="1">
    <source>
        <dbReference type="SAM" id="Coils"/>
    </source>
</evidence>
<gene>
    <name evidence="4" type="ORF">BCF55_0640</name>
</gene>
<dbReference type="RefSeq" id="WP_170144736.1">
    <property type="nucleotide sequence ID" value="NZ_RCCJ01000001.1"/>
</dbReference>
<proteinExistence type="predicted"/>
<comment type="caution">
    <text evidence="4">The sequence shown here is derived from an EMBL/GenBank/DDBJ whole genome shotgun (WGS) entry which is preliminary data.</text>
</comment>
<keyword evidence="5" id="KW-1185">Reference proteome</keyword>
<reference evidence="4 5" key="1">
    <citation type="submission" date="2018-10" db="EMBL/GenBank/DDBJ databases">
        <title>Genomic Encyclopedia of Archaeal and Bacterial Type Strains, Phase II (KMG-II): from individual species to whole genera.</title>
        <authorList>
            <person name="Goeker M."/>
        </authorList>
    </citation>
    <scope>NUCLEOTIDE SEQUENCE [LARGE SCALE GENOMIC DNA]</scope>
    <source>
        <strain evidence="4 5">DSM 16510</strain>
    </source>
</reference>
<dbReference type="Proteomes" id="UP000267841">
    <property type="component" value="Unassembled WGS sequence"/>
</dbReference>
<keyword evidence="1" id="KW-0175">Coiled coil</keyword>
<feature type="chain" id="PRO_5019748369" evidence="2">
    <location>
        <begin position="21"/>
        <end position="234"/>
    </location>
</feature>
<evidence type="ECO:0000313" key="5">
    <source>
        <dbReference type="Proteomes" id="UP000267841"/>
    </source>
</evidence>